<comment type="caution">
    <text evidence="11">The sequence shown here is derived from an EMBL/GenBank/DDBJ whole genome shotgun (WGS) entry which is preliminary data.</text>
</comment>
<keyword evidence="4" id="KW-0001">2Fe-2S</keyword>
<evidence type="ECO:0000256" key="2">
    <source>
        <dbReference type="ARBA" id="ARBA00019395"/>
    </source>
</evidence>
<evidence type="ECO:0000313" key="11">
    <source>
        <dbReference type="EMBL" id="CAE7528156.1"/>
    </source>
</evidence>
<keyword evidence="8" id="KW-0411">Iron-sulfur</keyword>
<evidence type="ECO:0000256" key="1">
    <source>
        <dbReference type="ARBA" id="ARBA00010914"/>
    </source>
</evidence>
<accession>A0A812TIC3</accession>
<dbReference type="CDD" id="cd00207">
    <property type="entry name" value="fer2"/>
    <property type="match status" value="1"/>
</dbReference>
<keyword evidence="3" id="KW-0813">Transport</keyword>
<dbReference type="EMBL" id="CAJNDS010002567">
    <property type="protein sequence ID" value="CAE7528156.1"/>
    <property type="molecule type" value="Genomic_DNA"/>
</dbReference>
<dbReference type="PROSITE" id="PS00814">
    <property type="entry name" value="ADX"/>
    <property type="match status" value="1"/>
</dbReference>
<dbReference type="InterPro" id="IPR012675">
    <property type="entry name" value="Beta-grasp_dom_sf"/>
</dbReference>
<dbReference type="PANTHER" id="PTHR23426:SF72">
    <property type="entry name" value="2FE-2S FERREDOXIN-TYPE DOMAIN-CONTAINING PROTEIN"/>
    <property type="match status" value="1"/>
</dbReference>
<evidence type="ECO:0000256" key="8">
    <source>
        <dbReference type="ARBA" id="ARBA00023014"/>
    </source>
</evidence>
<comment type="similarity">
    <text evidence="1">Belongs to the adrenodoxin/putidaredoxin family.</text>
</comment>
<dbReference type="GO" id="GO:0051537">
    <property type="term" value="F:2 iron, 2 sulfur cluster binding"/>
    <property type="evidence" value="ECO:0007669"/>
    <property type="project" value="UniProtKB-KW"/>
</dbReference>
<dbReference type="OrthoDB" id="268593at2759"/>
<name>A0A812TIC3_9DINO</name>
<feature type="domain" description="2Fe-2S ferredoxin-type" evidence="10">
    <location>
        <begin position="45"/>
        <end position="149"/>
    </location>
</feature>
<keyword evidence="12" id="KW-1185">Reference proteome</keyword>
<organism evidence="11 12">
    <name type="scientific">Symbiodinium natans</name>
    <dbReference type="NCBI Taxonomy" id="878477"/>
    <lineage>
        <taxon>Eukaryota</taxon>
        <taxon>Sar</taxon>
        <taxon>Alveolata</taxon>
        <taxon>Dinophyceae</taxon>
        <taxon>Suessiales</taxon>
        <taxon>Symbiodiniaceae</taxon>
        <taxon>Symbiodinium</taxon>
    </lineage>
</organism>
<dbReference type="AlphaFoldDB" id="A0A812TIC3"/>
<dbReference type="GO" id="GO:0009055">
    <property type="term" value="F:electron transfer activity"/>
    <property type="evidence" value="ECO:0007669"/>
    <property type="project" value="TreeGrafter"/>
</dbReference>
<evidence type="ECO:0000256" key="5">
    <source>
        <dbReference type="ARBA" id="ARBA00022723"/>
    </source>
</evidence>
<dbReference type="InterPro" id="IPR018298">
    <property type="entry name" value="Adrenodoxin_Fe-S_BS"/>
</dbReference>
<evidence type="ECO:0000256" key="4">
    <source>
        <dbReference type="ARBA" id="ARBA00022714"/>
    </source>
</evidence>
<evidence type="ECO:0000313" key="12">
    <source>
        <dbReference type="Proteomes" id="UP000604046"/>
    </source>
</evidence>
<evidence type="ECO:0000256" key="9">
    <source>
        <dbReference type="ARBA" id="ARBA00034078"/>
    </source>
</evidence>
<dbReference type="GO" id="GO:0046872">
    <property type="term" value="F:metal ion binding"/>
    <property type="evidence" value="ECO:0007669"/>
    <property type="project" value="UniProtKB-KW"/>
</dbReference>
<dbReference type="InterPro" id="IPR001055">
    <property type="entry name" value="Adrenodoxin-like"/>
</dbReference>
<keyword evidence="7" id="KW-0408">Iron</keyword>
<dbReference type="Gene3D" id="3.10.20.30">
    <property type="match status" value="1"/>
</dbReference>
<reference evidence="11" key="1">
    <citation type="submission" date="2021-02" db="EMBL/GenBank/DDBJ databases">
        <authorList>
            <person name="Dougan E. K."/>
            <person name="Rhodes N."/>
            <person name="Thang M."/>
            <person name="Chan C."/>
        </authorList>
    </citation>
    <scope>NUCLEOTIDE SEQUENCE</scope>
</reference>
<comment type="cofactor">
    <cofactor evidence="9">
        <name>[2Fe-2S] cluster</name>
        <dbReference type="ChEBI" id="CHEBI:190135"/>
    </cofactor>
</comment>
<evidence type="ECO:0000256" key="7">
    <source>
        <dbReference type="ARBA" id="ARBA00023004"/>
    </source>
</evidence>
<dbReference type="InterPro" id="IPR036010">
    <property type="entry name" value="2Fe-2S_ferredoxin-like_sf"/>
</dbReference>
<gene>
    <name evidence="11" type="primary">MFDX1</name>
    <name evidence="11" type="ORF">SNAT2548_LOCUS29578</name>
</gene>
<proteinExistence type="inferred from homology"/>
<dbReference type="PROSITE" id="PS51085">
    <property type="entry name" value="2FE2S_FER_2"/>
    <property type="match status" value="1"/>
</dbReference>
<evidence type="ECO:0000259" key="10">
    <source>
        <dbReference type="PROSITE" id="PS51085"/>
    </source>
</evidence>
<dbReference type="PANTHER" id="PTHR23426">
    <property type="entry name" value="FERREDOXIN/ADRENODOXIN"/>
    <property type="match status" value="1"/>
</dbReference>
<keyword evidence="5" id="KW-0479">Metal-binding</keyword>
<dbReference type="Pfam" id="PF00111">
    <property type="entry name" value="Fer2"/>
    <property type="match status" value="1"/>
</dbReference>
<dbReference type="InterPro" id="IPR001041">
    <property type="entry name" value="2Fe-2S_ferredoxin-type"/>
</dbReference>
<evidence type="ECO:0000256" key="3">
    <source>
        <dbReference type="ARBA" id="ARBA00022448"/>
    </source>
</evidence>
<dbReference type="GO" id="GO:0005739">
    <property type="term" value="C:mitochondrion"/>
    <property type="evidence" value="ECO:0007669"/>
    <property type="project" value="TreeGrafter"/>
</dbReference>
<dbReference type="PRINTS" id="PR00355">
    <property type="entry name" value="ADRENODOXIN"/>
</dbReference>
<dbReference type="Proteomes" id="UP000604046">
    <property type="component" value="Unassembled WGS sequence"/>
</dbReference>
<keyword evidence="6" id="KW-0249">Electron transport</keyword>
<evidence type="ECO:0000256" key="6">
    <source>
        <dbReference type="ARBA" id="ARBA00022982"/>
    </source>
</evidence>
<protein>
    <recommendedName>
        <fullName evidence="2">2Fe-2S ferredoxin</fullName>
    </recommendedName>
</protein>
<dbReference type="GO" id="GO:0140647">
    <property type="term" value="P:P450-containing electron transport chain"/>
    <property type="evidence" value="ECO:0007669"/>
    <property type="project" value="InterPro"/>
</dbReference>
<dbReference type="SUPFAM" id="SSF54292">
    <property type="entry name" value="2Fe-2S ferredoxin-like"/>
    <property type="match status" value="1"/>
</dbReference>
<sequence>MMATFRSLRGASRPLAALSWNQRGAGLPLLGTRWHKTVAADDSTEKISFHFKLRDGSRKTVSVPLGVTVLEAAHMNEVDLEGACEASLACSTCHVILNEDTYESCGEPTEKEEDLLDLAPCLTPTSRLACQVVVDEKLKDHTVTLPAMTLNFYVDGHVPTPH</sequence>